<sequence length="120" mass="13111">MTMNISSINNAGGYPPDRYAANPPATKEMARGTEALADKDTASGSNNDSQQGKDASKFIQSLQGPDTTVERSVHEGTNHIIYKVKDKETGKILREIPEEKLLDMAAKLMELNGMMIDKKV</sequence>
<dbReference type="InterPro" id="IPR035924">
    <property type="entry name" value="FlaG-like_sf"/>
</dbReference>
<keyword evidence="2" id="KW-0282">Flagellum</keyword>
<accession>A0A4P6FB62</accession>
<evidence type="ECO:0000256" key="1">
    <source>
        <dbReference type="SAM" id="MobiDB-lite"/>
    </source>
</evidence>
<protein>
    <submittedName>
        <fullName evidence="2">Flagellar protein FlaG</fullName>
    </submittedName>
</protein>
<dbReference type="PANTHER" id="PTHR37166">
    <property type="entry name" value="PROTEIN FLAG"/>
    <property type="match status" value="1"/>
</dbReference>
<feature type="compositionally biased region" description="Polar residues" evidence="1">
    <location>
        <begin position="1"/>
        <end position="10"/>
    </location>
</feature>
<dbReference type="OrthoDB" id="9799867at2"/>
<feature type="region of interest" description="Disordered" evidence="1">
    <location>
        <begin position="1"/>
        <end position="73"/>
    </location>
</feature>
<proteinExistence type="predicted"/>
<feature type="compositionally biased region" description="Polar residues" evidence="1">
    <location>
        <begin position="42"/>
        <end position="66"/>
    </location>
</feature>
<dbReference type="EMBL" id="CP035492">
    <property type="protein sequence ID" value="QAY67758.1"/>
    <property type="molecule type" value="Genomic_DNA"/>
</dbReference>
<keyword evidence="2" id="KW-0969">Cilium</keyword>
<gene>
    <name evidence="2" type="ORF">ET464_16565</name>
</gene>
<reference evidence="2 3" key="1">
    <citation type="submission" date="2019-01" db="EMBL/GenBank/DDBJ databases">
        <title>Genome sequencing of strain FW100M-2.</title>
        <authorList>
            <person name="Heo J."/>
            <person name="Kim S.-J."/>
            <person name="Kim J.-S."/>
            <person name="Hong S.-B."/>
            <person name="Kwon S.-W."/>
        </authorList>
    </citation>
    <scope>NUCLEOTIDE SEQUENCE [LARGE SCALE GENOMIC DNA]</scope>
    <source>
        <strain evidence="2 3">FW100M-2</strain>
    </source>
</reference>
<dbReference type="SUPFAM" id="SSF160214">
    <property type="entry name" value="FlaG-like"/>
    <property type="match status" value="1"/>
</dbReference>
<organism evidence="2 3">
    <name type="scientific">Paenibacillus protaetiae</name>
    <dbReference type="NCBI Taxonomy" id="2509456"/>
    <lineage>
        <taxon>Bacteria</taxon>
        <taxon>Bacillati</taxon>
        <taxon>Bacillota</taxon>
        <taxon>Bacilli</taxon>
        <taxon>Bacillales</taxon>
        <taxon>Paenibacillaceae</taxon>
        <taxon>Paenibacillus</taxon>
    </lineage>
</organism>
<dbReference type="Pfam" id="PF03646">
    <property type="entry name" value="FlaG"/>
    <property type="match status" value="1"/>
</dbReference>
<dbReference type="KEGG" id="pprt:ET464_16565"/>
<dbReference type="Proteomes" id="UP000293568">
    <property type="component" value="Chromosome"/>
</dbReference>
<dbReference type="AlphaFoldDB" id="A0A4P6FB62"/>
<dbReference type="InterPro" id="IPR005186">
    <property type="entry name" value="FlaG"/>
</dbReference>
<evidence type="ECO:0000313" key="3">
    <source>
        <dbReference type="Proteomes" id="UP000293568"/>
    </source>
</evidence>
<dbReference type="PANTHER" id="PTHR37166:SF1">
    <property type="entry name" value="PROTEIN FLAG"/>
    <property type="match status" value="1"/>
</dbReference>
<evidence type="ECO:0000313" key="2">
    <source>
        <dbReference type="EMBL" id="QAY67758.1"/>
    </source>
</evidence>
<feature type="compositionally biased region" description="Basic and acidic residues" evidence="1">
    <location>
        <begin position="28"/>
        <end position="41"/>
    </location>
</feature>
<dbReference type="Gene3D" id="3.30.160.170">
    <property type="entry name" value="FlaG-like"/>
    <property type="match status" value="1"/>
</dbReference>
<keyword evidence="2" id="KW-0966">Cell projection</keyword>
<name>A0A4P6FB62_9BACL</name>
<keyword evidence="3" id="KW-1185">Reference proteome</keyword>